<dbReference type="Gene3D" id="3.40.630.10">
    <property type="entry name" value="Zn peptidases"/>
    <property type="match status" value="1"/>
</dbReference>
<comment type="caution">
    <text evidence="3">The sequence shown here is derived from an EMBL/GenBank/DDBJ whole genome shotgun (WGS) entry which is preliminary data.</text>
</comment>
<organism evidence="3 4">
    <name type="scientific">Bhargavaea cecembensis</name>
    <dbReference type="NCBI Taxonomy" id="394098"/>
    <lineage>
        <taxon>Bacteria</taxon>
        <taxon>Bacillati</taxon>
        <taxon>Bacillota</taxon>
        <taxon>Bacilli</taxon>
        <taxon>Bacillales</taxon>
        <taxon>Caryophanaceae</taxon>
        <taxon>Bhargavaea</taxon>
    </lineage>
</organism>
<dbReference type="Proteomes" id="UP000076490">
    <property type="component" value="Unassembled WGS sequence"/>
</dbReference>
<keyword evidence="2" id="KW-0862">Zinc</keyword>
<evidence type="ECO:0000313" key="3">
    <source>
        <dbReference type="EMBL" id="KZE36339.1"/>
    </source>
</evidence>
<name>A0A165GGW0_9BACL</name>
<dbReference type="SUPFAM" id="SSF53187">
    <property type="entry name" value="Zn-dependent exopeptidases"/>
    <property type="match status" value="1"/>
</dbReference>
<dbReference type="PANTHER" id="PTHR43808:SF27">
    <property type="entry name" value="PROTEIN ROCB"/>
    <property type="match status" value="1"/>
</dbReference>
<dbReference type="AlphaFoldDB" id="A0A165GGW0"/>
<dbReference type="EMBL" id="LQNT01000013">
    <property type="protein sequence ID" value="KZE36339.1"/>
    <property type="molecule type" value="Genomic_DNA"/>
</dbReference>
<evidence type="ECO:0000313" key="4">
    <source>
        <dbReference type="Proteomes" id="UP000076490"/>
    </source>
</evidence>
<dbReference type="GO" id="GO:0016787">
    <property type="term" value="F:hydrolase activity"/>
    <property type="evidence" value="ECO:0007669"/>
    <property type="project" value="UniProtKB-KW"/>
</dbReference>
<accession>A0A165GGW0</accession>
<reference evidence="3 4" key="1">
    <citation type="submission" date="2016-01" db="EMBL/GenBank/DDBJ databases">
        <title>Whole genome sequencing of Bhargavaea cecembensis T14.</title>
        <authorList>
            <person name="Hong K.W."/>
        </authorList>
    </citation>
    <scope>NUCLEOTIDE SEQUENCE [LARGE SCALE GENOMIC DNA]</scope>
    <source>
        <strain evidence="3 4">T14</strain>
    </source>
</reference>
<evidence type="ECO:0000256" key="2">
    <source>
        <dbReference type="ARBA" id="ARBA00022833"/>
    </source>
</evidence>
<dbReference type="RefSeq" id="WP_063183382.1">
    <property type="nucleotide sequence ID" value="NZ_LQNT01000013.1"/>
</dbReference>
<gene>
    <name evidence="3" type="ORF">AV656_14410</name>
</gene>
<dbReference type="InterPro" id="IPR012166">
    <property type="entry name" value="Uncharacterised_RocB"/>
</dbReference>
<protein>
    <submittedName>
        <fullName evidence="3">Peptidase M20</fullName>
    </submittedName>
</protein>
<keyword evidence="1" id="KW-0378">Hydrolase</keyword>
<dbReference type="InterPro" id="IPR050072">
    <property type="entry name" value="Peptidase_M20A"/>
</dbReference>
<dbReference type="PROSITE" id="PS00758">
    <property type="entry name" value="ARGE_DAPE_CPG2_1"/>
    <property type="match status" value="1"/>
</dbReference>
<evidence type="ECO:0000256" key="1">
    <source>
        <dbReference type="ARBA" id="ARBA00022801"/>
    </source>
</evidence>
<dbReference type="InterPro" id="IPR001261">
    <property type="entry name" value="ArgE/DapE_CS"/>
</dbReference>
<dbReference type="InterPro" id="IPR002933">
    <property type="entry name" value="Peptidase_M20"/>
</dbReference>
<dbReference type="PANTHER" id="PTHR43808">
    <property type="entry name" value="ACETYLORNITHINE DEACETYLASE"/>
    <property type="match status" value="1"/>
</dbReference>
<dbReference type="PIRSF" id="PIRSF010386">
    <property type="entry name" value="RocB"/>
    <property type="match status" value="1"/>
</dbReference>
<sequence>MSSSREEILSITKTLVQQESIVNTDGEKLLARTLHDLIAGFPYFKDHPDQVILSRTADDERERYNVMAYVKGTKGNSGRTVLLMGHLDTVGTDDFVHLQEDACHPDRLMEKLRNEELTDSVREQLESGDWLFGRGVLDMKSGLASNTYLLKYYSEHPEKLEGNLVYLAECDEEDSSHGILSAQNILSQWKEEHGFSYVAAINADFVSPRHADDRNRYVYRGTVGKLLPSFFITGAEAHVGSCFEGLDPNLVAAELTRQISYNPVLCDEADGEVTVPPVSLKQTDLKPGYTVQTALSAFVYYNFFVHSWTPKDVLEKLKGEALTAFGNALSIYETRYRQYCASTGEPVRRIPWEPRVFTFEELVEQLVREHGRPFTDHMDQFKEALLEDDGLDVRMYSVRVVEEAWKWMADQSPAIVLFYSSLYSPRVRITGETAEEEALDRALDRAIEEVKPLYPHPIRVRNFFPHISDMSFVSISDDEEGIGAVRDNNPAWGTKHFVDYDAIRQLQIPVINIGPYGMDAHSKMERAEMTYSFEVVPALTRRVIELLIGTGEKEAI</sequence>
<proteinExistence type="predicted"/>
<dbReference type="Pfam" id="PF01546">
    <property type="entry name" value="Peptidase_M20"/>
    <property type="match status" value="1"/>
</dbReference>
<dbReference type="OrthoDB" id="9815360at2"/>